<dbReference type="PANTHER" id="PTHR13935:SF90">
    <property type="entry name" value="TRANSCRIPTION FACTOR BHLH162"/>
    <property type="match status" value="1"/>
</dbReference>
<dbReference type="InterPro" id="IPR036638">
    <property type="entry name" value="HLH_DNA-bd_sf"/>
</dbReference>
<evidence type="ECO:0000256" key="3">
    <source>
        <dbReference type="SAM" id="Coils"/>
    </source>
</evidence>
<organism evidence="7 8">
    <name type="scientific">Tetracentron sinense</name>
    <name type="common">Spur-leaf</name>
    <dbReference type="NCBI Taxonomy" id="13715"/>
    <lineage>
        <taxon>Eukaryota</taxon>
        <taxon>Viridiplantae</taxon>
        <taxon>Streptophyta</taxon>
        <taxon>Embryophyta</taxon>
        <taxon>Tracheophyta</taxon>
        <taxon>Spermatophyta</taxon>
        <taxon>Magnoliopsida</taxon>
        <taxon>Trochodendrales</taxon>
        <taxon>Trochodendraceae</taxon>
        <taxon>Tetracentron</taxon>
    </lineage>
</organism>
<feature type="transmembrane region" description="Helical" evidence="5">
    <location>
        <begin position="43"/>
        <end position="62"/>
    </location>
</feature>
<dbReference type="AlphaFoldDB" id="A0A834ZKW0"/>
<gene>
    <name evidence="7" type="ORF">HHK36_005313</name>
</gene>
<evidence type="ECO:0000313" key="7">
    <source>
        <dbReference type="EMBL" id="KAF8409239.1"/>
    </source>
</evidence>
<proteinExistence type="predicted"/>
<protein>
    <recommendedName>
        <fullName evidence="6">BHLH domain-containing protein</fullName>
    </recommendedName>
</protein>
<keyword evidence="5" id="KW-0812">Transmembrane</keyword>
<dbReference type="Proteomes" id="UP000655225">
    <property type="component" value="Unassembled WGS sequence"/>
</dbReference>
<dbReference type="GO" id="GO:0000981">
    <property type="term" value="F:DNA-binding transcription factor activity, RNA polymerase II-specific"/>
    <property type="evidence" value="ECO:0007669"/>
    <property type="project" value="TreeGrafter"/>
</dbReference>
<keyword evidence="1" id="KW-0805">Transcription regulation</keyword>
<keyword evidence="5" id="KW-1133">Transmembrane helix</keyword>
<keyword evidence="2" id="KW-0804">Transcription</keyword>
<dbReference type="GO" id="GO:0090575">
    <property type="term" value="C:RNA polymerase II transcription regulator complex"/>
    <property type="evidence" value="ECO:0007669"/>
    <property type="project" value="TreeGrafter"/>
</dbReference>
<keyword evidence="5" id="KW-0472">Membrane</keyword>
<reference evidence="7 8" key="1">
    <citation type="submission" date="2020-04" db="EMBL/GenBank/DDBJ databases">
        <title>Plant Genome Project.</title>
        <authorList>
            <person name="Zhang R.-G."/>
        </authorList>
    </citation>
    <scope>NUCLEOTIDE SEQUENCE [LARGE SCALE GENOMIC DNA]</scope>
    <source>
        <strain evidence="7">YNK0</strain>
        <tissue evidence="7">Leaf</tissue>
    </source>
</reference>
<evidence type="ECO:0000256" key="1">
    <source>
        <dbReference type="ARBA" id="ARBA00023015"/>
    </source>
</evidence>
<evidence type="ECO:0000256" key="2">
    <source>
        <dbReference type="ARBA" id="ARBA00023163"/>
    </source>
</evidence>
<comment type="caution">
    <text evidence="7">The sequence shown here is derived from an EMBL/GenBank/DDBJ whole genome shotgun (WGS) entry which is preliminary data.</text>
</comment>
<evidence type="ECO:0000313" key="8">
    <source>
        <dbReference type="Proteomes" id="UP000655225"/>
    </source>
</evidence>
<dbReference type="InterPro" id="IPR011598">
    <property type="entry name" value="bHLH_dom"/>
</dbReference>
<dbReference type="PROSITE" id="PS50888">
    <property type="entry name" value="BHLH"/>
    <property type="match status" value="1"/>
</dbReference>
<keyword evidence="8" id="KW-1185">Reference proteome</keyword>
<feature type="coiled-coil region" evidence="3">
    <location>
        <begin position="75"/>
        <end position="102"/>
    </location>
</feature>
<dbReference type="EMBL" id="JABCRI010000003">
    <property type="protein sequence ID" value="KAF8409239.1"/>
    <property type="molecule type" value="Genomic_DNA"/>
</dbReference>
<accession>A0A834ZKW0</accession>
<dbReference type="OrthoDB" id="752507at2759"/>
<dbReference type="OMA" id="QFLFSET"/>
<dbReference type="GO" id="GO:0000977">
    <property type="term" value="F:RNA polymerase II transcription regulatory region sequence-specific DNA binding"/>
    <property type="evidence" value="ECO:0007669"/>
    <property type="project" value="TreeGrafter"/>
</dbReference>
<feature type="domain" description="BHLH" evidence="6">
    <location>
        <begin position="7"/>
        <end position="85"/>
    </location>
</feature>
<name>A0A834ZKW0_TETSI</name>
<keyword evidence="3" id="KW-0175">Coiled coil</keyword>
<dbReference type="GO" id="GO:0046983">
    <property type="term" value="F:protein dimerization activity"/>
    <property type="evidence" value="ECO:0007669"/>
    <property type="project" value="InterPro"/>
</dbReference>
<evidence type="ECO:0000256" key="4">
    <source>
        <dbReference type="SAM" id="MobiDB-lite"/>
    </source>
</evidence>
<feature type="region of interest" description="Disordered" evidence="4">
    <location>
        <begin position="1"/>
        <end position="20"/>
    </location>
</feature>
<evidence type="ECO:0000256" key="5">
    <source>
        <dbReference type="SAM" id="Phobius"/>
    </source>
</evidence>
<evidence type="ECO:0000259" key="6">
    <source>
        <dbReference type="PROSITE" id="PS50888"/>
    </source>
</evidence>
<dbReference type="SUPFAM" id="SSF47459">
    <property type="entry name" value="HLH, helix-loop-helix DNA-binding domain"/>
    <property type="match status" value="1"/>
</dbReference>
<sequence>MESQLASPKRDRKTVERNRRNHMKNLYSKLNSLIPNQTSSSKVLSLSLSLSLYIYIYIYIYVCWFLEAISLPDQLDEAANYIKRLEKKLEKMKAKKEAIRKSNTSMNSGITVGSSKSVPQLEIHEMGSALEVVLISGLKSQLIFNEIIRVLHEEGAEVVNASFSVVDDTAFHTIHSEVGESALGFGAARISERLKKLVHEFAYAP</sequence>
<dbReference type="Gene3D" id="4.10.280.10">
    <property type="entry name" value="Helix-loop-helix DNA-binding domain"/>
    <property type="match status" value="1"/>
</dbReference>
<dbReference type="InterPro" id="IPR015660">
    <property type="entry name" value="MASH1/Ascl1a-like"/>
</dbReference>
<dbReference type="Pfam" id="PF00010">
    <property type="entry name" value="HLH"/>
    <property type="match status" value="1"/>
</dbReference>
<dbReference type="PANTHER" id="PTHR13935">
    <property type="entry name" value="ACHAETE-SCUTE TRANSCRIPTION FACTOR-RELATED"/>
    <property type="match status" value="1"/>
</dbReference>